<comment type="caution">
    <text evidence="1">The sequence shown here is derived from an EMBL/GenBank/DDBJ whole genome shotgun (WGS) entry which is preliminary data.</text>
</comment>
<dbReference type="AlphaFoldDB" id="A0A644VM87"/>
<accession>A0A644VM87</accession>
<dbReference type="Gene3D" id="2.60.120.260">
    <property type="entry name" value="Galactose-binding domain-like"/>
    <property type="match status" value="2"/>
</dbReference>
<name>A0A644VM87_9ZZZZ</name>
<evidence type="ECO:0000313" key="1">
    <source>
        <dbReference type="EMBL" id="MPL91762.1"/>
    </source>
</evidence>
<reference evidence="1" key="1">
    <citation type="submission" date="2019-08" db="EMBL/GenBank/DDBJ databases">
        <authorList>
            <person name="Kucharzyk K."/>
            <person name="Murdoch R.W."/>
            <person name="Higgins S."/>
            <person name="Loffler F."/>
        </authorList>
    </citation>
    <scope>NUCLEOTIDE SEQUENCE</scope>
</reference>
<proteinExistence type="predicted"/>
<gene>
    <name evidence="1" type="ORF">SDC9_37839</name>
</gene>
<dbReference type="EMBL" id="VSSQ01000338">
    <property type="protein sequence ID" value="MPL91762.1"/>
    <property type="molecule type" value="Genomic_DNA"/>
</dbReference>
<organism evidence="1">
    <name type="scientific">bioreactor metagenome</name>
    <dbReference type="NCBI Taxonomy" id="1076179"/>
    <lineage>
        <taxon>unclassified sequences</taxon>
        <taxon>metagenomes</taxon>
        <taxon>ecological metagenomes</taxon>
    </lineage>
</organism>
<protein>
    <submittedName>
        <fullName evidence="1">Uncharacterized protein</fullName>
    </submittedName>
</protein>
<sequence>MKKTLLLLLICVAATSMKAQINLVNDSYFINTGITDTIVGPNSTFPGMGYWYPNMSTNNQGKIYITTESGRNNRNAAGIKIATTNAGSWTRGLAQRVAAPDNGIYRVGFWGKFSSVASGQTSTYIRVFLRIDPTANIATPLYFSRSGAANVTRDIYVTSSWAYYYVDFDLSKKATKDAYTESFATTNDDIADFALTISNFVQSRGGDIQITGVTMTKVDNTATPATWYNPGFEQSYAVPYLLLSSTGNPIRAQETTTKGNWVLALMDGITDPTKSRATVLADSTQAYTGRSSLKLDVKYVRDFSKVCLATTLFNLPKDDYVFSFYAKTDVDAAPFRVDVDNYNIEKSSAKVGFPFSDQATIKENQISSTGWTKYEVHFNNADMSDTLSIAIRPNITVSGSPVNGAEDWSYTEVTYWFDDFSIVKDFTSDNISISNEKDIKVITTGRSVQVMNVKNAVELIDLNGRVLDRRIPQYNEVNFNLNNNGIFILRTEGVNKKIVVR</sequence>